<dbReference type="CDD" id="cd07185">
    <property type="entry name" value="OmpA_C-like"/>
    <property type="match status" value="1"/>
</dbReference>
<protein>
    <recommendedName>
        <fullName evidence="8">Peptidoglycan-associated lipoprotein</fullName>
        <shortName evidence="8">PAL</shortName>
    </recommendedName>
</protein>
<evidence type="ECO:0000256" key="2">
    <source>
        <dbReference type="ARBA" id="ARBA00022729"/>
    </source>
</evidence>
<dbReference type="Gene3D" id="3.30.1330.60">
    <property type="entry name" value="OmpA-like domain"/>
    <property type="match status" value="1"/>
</dbReference>
<keyword evidence="12" id="KW-1185">Reference proteome</keyword>
<keyword evidence="7 8" id="KW-0131">Cell cycle</keyword>
<organism evidence="11 12">
    <name type="scientific">Legionella norrlandica</name>
    <dbReference type="NCBI Taxonomy" id="1498499"/>
    <lineage>
        <taxon>Bacteria</taxon>
        <taxon>Pseudomonadati</taxon>
        <taxon>Pseudomonadota</taxon>
        <taxon>Gammaproteobacteria</taxon>
        <taxon>Legionellales</taxon>
        <taxon>Legionellaceae</taxon>
        <taxon>Legionella</taxon>
    </lineage>
</organism>
<dbReference type="EMBL" id="JNCF01000018">
    <property type="protein sequence ID" value="KGP63411.1"/>
    <property type="molecule type" value="Genomic_DNA"/>
</dbReference>
<comment type="caution">
    <text evidence="11">The sequence shown here is derived from an EMBL/GenBank/DDBJ whole genome shotgun (WGS) entry which is preliminary data.</text>
</comment>
<dbReference type="InterPro" id="IPR036737">
    <property type="entry name" value="OmpA-like_sf"/>
</dbReference>
<dbReference type="NCBIfam" id="TIGR02802">
    <property type="entry name" value="Pal_lipo"/>
    <property type="match status" value="1"/>
</dbReference>
<evidence type="ECO:0000256" key="4">
    <source>
        <dbReference type="ARBA" id="ARBA00023139"/>
    </source>
</evidence>
<evidence type="ECO:0000259" key="10">
    <source>
        <dbReference type="PROSITE" id="PS51123"/>
    </source>
</evidence>
<evidence type="ECO:0000256" key="6">
    <source>
        <dbReference type="ARBA" id="ARBA00023288"/>
    </source>
</evidence>
<feature type="signal peptide" evidence="9">
    <location>
        <begin position="1"/>
        <end position="20"/>
    </location>
</feature>
<feature type="domain" description="OmpA-like" evidence="10">
    <location>
        <begin position="60"/>
        <end position="176"/>
    </location>
</feature>
<comment type="function">
    <text evidence="8">Part of the Tol-Pal system, which plays a role in outer membrane invagination during cell division and is important for maintaining outer membrane integrity.</text>
</comment>
<evidence type="ECO:0000256" key="7">
    <source>
        <dbReference type="ARBA" id="ARBA00023306"/>
    </source>
</evidence>
<keyword evidence="1 8" id="KW-0132">Cell division</keyword>
<evidence type="ECO:0000256" key="1">
    <source>
        <dbReference type="ARBA" id="ARBA00022618"/>
    </source>
</evidence>
<dbReference type="PROSITE" id="PS01068">
    <property type="entry name" value="OMPA_1"/>
    <property type="match status" value="1"/>
</dbReference>
<proteinExistence type="inferred from homology"/>
<dbReference type="PANTHER" id="PTHR30329:SF21">
    <property type="entry name" value="LIPOPROTEIN YIAD-RELATED"/>
    <property type="match status" value="1"/>
</dbReference>
<name>A0A0A2SUN4_9GAMM</name>
<dbReference type="SUPFAM" id="SSF103088">
    <property type="entry name" value="OmpA-like"/>
    <property type="match status" value="1"/>
</dbReference>
<sequence length="176" mass="19055">MKARSFYKLGLLAASVVLVAACSKTPGSAEGASVGEGDAASAQGLGQMTHFAGQEPGESYTTQAPHNQLYLFSYDDSTLASKYLPSVNAQAEYMKTHPGARVLIAGHTDERGSREYNVALGERRANTVADILRMAGVSRQQIRVVSYGKERPANYGHDEASHAQNRRVEFIYEATR</sequence>
<keyword evidence="2 8" id="KW-0732">Signal</keyword>
<evidence type="ECO:0000256" key="8">
    <source>
        <dbReference type="HAMAP-Rule" id="MF_02204"/>
    </source>
</evidence>
<comment type="similarity">
    <text evidence="8">Belongs to the Pal lipoprotein family.</text>
</comment>
<dbReference type="Pfam" id="PF00691">
    <property type="entry name" value="OmpA"/>
    <property type="match status" value="1"/>
</dbReference>
<comment type="subunit">
    <text evidence="8">The Tol-Pal system is composed of five core proteins: the inner membrane proteins TolA, TolQ and TolR, the periplasmic protein TolB and the outer membrane protein Pal. They form a network linking the inner and outer membranes and the peptidoglycan layer.</text>
</comment>
<keyword evidence="6 8" id="KW-0449">Lipoprotein</keyword>
<reference evidence="11 12" key="1">
    <citation type="submission" date="2014-05" db="EMBL/GenBank/DDBJ databases">
        <authorList>
            <person name="Rizzardi K."/>
            <person name="Winiecka-Krusnell J."/>
            <person name="Ramliden M."/>
            <person name="Alm E."/>
            <person name="Andersson S."/>
            <person name="Byfors S."/>
        </authorList>
    </citation>
    <scope>NUCLEOTIDE SEQUENCE [LARGE SCALE GENOMIC DNA]</scope>
    <source>
        <strain evidence="11 12">LEGN</strain>
    </source>
</reference>
<dbReference type="STRING" id="1498499.EP47_02370"/>
<dbReference type="PANTHER" id="PTHR30329">
    <property type="entry name" value="STATOR ELEMENT OF FLAGELLAR MOTOR COMPLEX"/>
    <property type="match status" value="1"/>
</dbReference>
<keyword evidence="5 8" id="KW-0998">Cell outer membrane</keyword>
<dbReference type="PROSITE" id="PS51123">
    <property type="entry name" value="OMPA_2"/>
    <property type="match status" value="1"/>
</dbReference>
<accession>A0A0A2SUN4</accession>
<dbReference type="PROSITE" id="PS51257">
    <property type="entry name" value="PROKAR_LIPOPROTEIN"/>
    <property type="match status" value="1"/>
</dbReference>
<dbReference type="GO" id="GO:0009279">
    <property type="term" value="C:cell outer membrane"/>
    <property type="evidence" value="ECO:0007669"/>
    <property type="project" value="UniProtKB-SubCell"/>
</dbReference>
<dbReference type="InterPro" id="IPR014169">
    <property type="entry name" value="Pal_lipo_C"/>
</dbReference>
<dbReference type="Proteomes" id="UP000054422">
    <property type="component" value="Unassembled WGS sequence"/>
</dbReference>
<feature type="chain" id="PRO_5001993266" description="Peptidoglycan-associated lipoprotein" evidence="9">
    <location>
        <begin position="21"/>
        <end position="176"/>
    </location>
</feature>
<dbReference type="InterPro" id="IPR006690">
    <property type="entry name" value="OMPA-like_CS"/>
</dbReference>
<gene>
    <name evidence="8" type="primary">pal</name>
    <name evidence="11" type="ORF">EP47_02370</name>
</gene>
<dbReference type="GO" id="GO:0051301">
    <property type="term" value="P:cell division"/>
    <property type="evidence" value="ECO:0007669"/>
    <property type="project" value="UniProtKB-UniRule"/>
</dbReference>
<keyword evidence="3 8" id="KW-0472">Membrane</keyword>
<keyword evidence="4 8" id="KW-0564">Palmitate</keyword>
<dbReference type="InterPro" id="IPR050330">
    <property type="entry name" value="Bact_OuterMem_StrucFunc"/>
</dbReference>
<dbReference type="HAMAP" id="MF_02204">
    <property type="entry name" value="Pal"/>
    <property type="match status" value="1"/>
</dbReference>
<dbReference type="RefSeq" id="WP_035889021.1">
    <property type="nucleotide sequence ID" value="NZ_JNCF01000018.1"/>
</dbReference>
<dbReference type="PRINTS" id="PR01021">
    <property type="entry name" value="OMPADOMAIN"/>
</dbReference>
<evidence type="ECO:0000313" key="11">
    <source>
        <dbReference type="EMBL" id="KGP63411.1"/>
    </source>
</evidence>
<evidence type="ECO:0000256" key="9">
    <source>
        <dbReference type="SAM" id="SignalP"/>
    </source>
</evidence>
<evidence type="ECO:0000256" key="5">
    <source>
        <dbReference type="ARBA" id="ARBA00023237"/>
    </source>
</evidence>
<evidence type="ECO:0000313" key="12">
    <source>
        <dbReference type="Proteomes" id="UP000054422"/>
    </source>
</evidence>
<dbReference type="OrthoDB" id="9809164at2"/>
<dbReference type="AlphaFoldDB" id="A0A0A2SUN4"/>
<evidence type="ECO:0000256" key="3">
    <source>
        <dbReference type="ARBA" id="ARBA00023136"/>
    </source>
</evidence>
<comment type="subcellular location">
    <subcellularLocation>
        <location evidence="8">Cell outer membrane</location>
        <topology evidence="8">Lipid-anchor</topology>
    </subcellularLocation>
</comment>
<dbReference type="InterPro" id="IPR006665">
    <property type="entry name" value="OmpA-like"/>
</dbReference>
<dbReference type="InterPro" id="IPR006664">
    <property type="entry name" value="OMP_bac"/>
</dbReference>
<dbReference type="InterPro" id="IPR039001">
    <property type="entry name" value="Pal"/>
</dbReference>